<evidence type="ECO:0000313" key="2">
    <source>
        <dbReference type="Proteomes" id="UP000636918"/>
    </source>
</evidence>
<gene>
    <name evidence="1" type="ORF">JI751_17785</name>
</gene>
<name>A0ABS1LCR1_9ACTN</name>
<proteinExistence type="predicted"/>
<sequence>MAAESFKEQQQLLAAWGDDLPGQVRNSLGQLNPRTISGERHGSWFLRLEWSTSGLTRLVEVALTNPELTPDSATTSAVVSVRAAATTDERFVSETLFESRRSLARLQPDALADQLAAAIQRSRSYTNTNLVSTYVTGTDQFLNG</sequence>
<reference evidence="1 2" key="1">
    <citation type="submission" date="2021-01" db="EMBL/GenBank/DDBJ databases">
        <title>Genome seq and assembly of Nocardiodes sp. G10.</title>
        <authorList>
            <person name="Chhetri G."/>
        </authorList>
    </citation>
    <scope>NUCLEOTIDE SEQUENCE [LARGE SCALE GENOMIC DNA]</scope>
    <source>
        <strain evidence="1 2">G10</strain>
    </source>
</reference>
<organism evidence="1 2">
    <name type="scientific">Nocardioides baculatus</name>
    <dbReference type="NCBI Taxonomy" id="2801337"/>
    <lineage>
        <taxon>Bacteria</taxon>
        <taxon>Bacillati</taxon>
        <taxon>Actinomycetota</taxon>
        <taxon>Actinomycetes</taxon>
        <taxon>Propionibacteriales</taxon>
        <taxon>Nocardioidaceae</taxon>
        <taxon>Nocardioides</taxon>
    </lineage>
</organism>
<evidence type="ECO:0000313" key="1">
    <source>
        <dbReference type="EMBL" id="MBL0749475.1"/>
    </source>
</evidence>
<dbReference type="RefSeq" id="WP_201939688.1">
    <property type="nucleotide sequence ID" value="NZ_JAERSG010000006.1"/>
</dbReference>
<dbReference type="EMBL" id="JAERSG010000006">
    <property type="protein sequence ID" value="MBL0749475.1"/>
    <property type="molecule type" value="Genomic_DNA"/>
</dbReference>
<comment type="caution">
    <text evidence="1">The sequence shown here is derived from an EMBL/GenBank/DDBJ whole genome shotgun (WGS) entry which is preliminary data.</text>
</comment>
<keyword evidence="2" id="KW-1185">Reference proteome</keyword>
<dbReference type="Proteomes" id="UP000636918">
    <property type="component" value="Unassembled WGS sequence"/>
</dbReference>
<accession>A0ABS1LCR1</accession>
<protein>
    <submittedName>
        <fullName evidence="1">Uncharacterized protein</fullName>
    </submittedName>
</protein>